<dbReference type="Proteomes" id="UP001152049">
    <property type="component" value="Unassembled WGS sequence"/>
</dbReference>
<sequence length="156" mass="17406">MTVAEAEPAPLTSPVALEVDENDANGSDADSFLETNEGSSTSSINSSILRYRQENGRTYHAYKDGQYVMPNDEREQDRLDLQHHLFLITFDNKLYLSPAGRNGHQVQNVLDVGTGTGLWAMDFADENPSASITLKRVRARLCLLWISGLSYYTKGY</sequence>
<dbReference type="Gene3D" id="3.40.50.150">
    <property type="entry name" value="Vaccinia Virus protein VP39"/>
    <property type="match status" value="1"/>
</dbReference>
<feature type="compositionally biased region" description="Low complexity" evidence="1">
    <location>
        <begin position="34"/>
        <end position="44"/>
    </location>
</feature>
<keyword evidence="3" id="KW-1185">Reference proteome</keyword>
<feature type="region of interest" description="Disordered" evidence="1">
    <location>
        <begin position="1"/>
        <end position="44"/>
    </location>
</feature>
<dbReference type="OrthoDB" id="2013972at2759"/>
<dbReference type="InterPro" id="IPR029063">
    <property type="entry name" value="SAM-dependent_MTases_sf"/>
</dbReference>
<evidence type="ECO:0000313" key="3">
    <source>
        <dbReference type="Proteomes" id="UP001152049"/>
    </source>
</evidence>
<evidence type="ECO:0008006" key="4">
    <source>
        <dbReference type="Google" id="ProtNLM"/>
    </source>
</evidence>
<gene>
    <name evidence="2" type="ORF">NW762_014640</name>
</gene>
<proteinExistence type="predicted"/>
<dbReference type="EMBL" id="JAOQAZ010000053">
    <property type="protein sequence ID" value="KAJ4244027.1"/>
    <property type="molecule type" value="Genomic_DNA"/>
</dbReference>
<comment type="caution">
    <text evidence="2">The sequence shown here is derived from an EMBL/GenBank/DDBJ whole genome shotgun (WGS) entry which is preliminary data.</text>
</comment>
<dbReference type="SUPFAM" id="SSF53335">
    <property type="entry name" value="S-adenosyl-L-methionine-dependent methyltransferases"/>
    <property type="match status" value="1"/>
</dbReference>
<organism evidence="2 3">
    <name type="scientific">Fusarium torreyae</name>
    <dbReference type="NCBI Taxonomy" id="1237075"/>
    <lineage>
        <taxon>Eukaryota</taxon>
        <taxon>Fungi</taxon>
        <taxon>Dikarya</taxon>
        <taxon>Ascomycota</taxon>
        <taxon>Pezizomycotina</taxon>
        <taxon>Sordariomycetes</taxon>
        <taxon>Hypocreomycetidae</taxon>
        <taxon>Hypocreales</taxon>
        <taxon>Nectriaceae</taxon>
        <taxon>Fusarium</taxon>
    </lineage>
</organism>
<evidence type="ECO:0000313" key="2">
    <source>
        <dbReference type="EMBL" id="KAJ4244027.1"/>
    </source>
</evidence>
<evidence type="ECO:0000256" key="1">
    <source>
        <dbReference type="SAM" id="MobiDB-lite"/>
    </source>
</evidence>
<accession>A0A9W8V977</accession>
<reference evidence="2" key="1">
    <citation type="submission" date="2022-09" db="EMBL/GenBank/DDBJ databases">
        <title>Fusarium specimens isolated from Avocado Roots.</title>
        <authorList>
            <person name="Stajich J."/>
            <person name="Roper C."/>
            <person name="Heimlech-Rivalta G."/>
        </authorList>
    </citation>
    <scope>NUCLEOTIDE SEQUENCE</scope>
    <source>
        <strain evidence="2">CF00136</strain>
    </source>
</reference>
<dbReference type="AlphaFoldDB" id="A0A9W8V977"/>
<protein>
    <recommendedName>
        <fullName evidence="4">Methyltransferase</fullName>
    </recommendedName>
</protein>
<name>A0A9W8V977_9HYPO</name>